<proteinExistence type="predicted"/>
<dbReference type="AlphaFoldDB" id="A0A4V3EAK5"/>
<dbReference type="EMBL" id="SOAM01000002">
    <property type="protein sequence ID" value="TDS76764.1"/>
    <property type="molecule type" value="Genomic_DNA"/>
</dbReference>
<dbReference type="SUPFAM" id="SSF48452">
    <property type="entry name" value="TPR-like"/>
    <property type="match status" value="1"/>
</dbReference>
<comment type="caution">
    <text evidence="2">The sequence shown here is derived from an EMBL/GenBank/DDBJ whole genome shotgun (WGS) entry which is preliminary data.</text>
</comment>
<evidence type="ECO:0008006" key="4">
    <source>
        <dbReference type="Google" id="ProtNLM"/>
    </source>
</evidence>
<evidence type="ECO:0000313" key="3">
    <source>
        <dbReference type="Proteomes" id="UP000295344"/>
    </source>
</evidence>
<gene>
    <name evidence="2" type="ORF">CLV52_1699</name>
</gene>
<sequence length="315" mass="34214">MSDQNGRGGDRPRRGARHDRGESNDRPRRDNDRPGQRGKRSTERSGRSFASDRPAREGARRDPRPSRDADGAHRSGGGRHVDEPALPDDIKASDLDRAARSELRTLSKENADAVARHLVAASRVIEDDPDEALRHALAAARRAGRVAVVRESVAIAAYATGDFALALRELRTFRRISGSDDQIALMVDSERGVGRPDRALEVGRAVDRGTLPVEAQVGLAIAMSGARLDLGDARAALDELERAPLDLRVVHVWSPTLFEAFATVHEELGDADEVARWRKRAENAERVLDDADSEQDAVVVETEAGEEPDADGVGA</sequence>
<dbReference type="Proteomes" id="UP000295344">
    <property type="component" value="Unassembled WGS sequence"/>
</dbReference>
<reference evidence="2 3" key="1">
    <citation type="submission" date="2019-03" db="EMBL/GenBank/DDBJ databases">
        <title>Genomic Encyclopedia of Archaeal and Bacterial Type Strains, Phase II (KMG-II): from individual species to whole genera.</title>
        <authorList>
            <person name="Goeker M."/>
        </authorList>
    </citation>
    <scope>NUCLEOTIDE SEQUENCE [LARGE SCALE GENOMIC DNA]</scope>
    <source>
        <strain evidence="2 3">DSM 24782</strain>
    </source>
</reference>
<feature type="compositionally biased region" description="Basic and acidic residues" evidence="1">
    <location>
        <begin position="53"/>
        <end position="94"/>
    </location>
</feature>
<feature type="region of interest" description="Disordered" evidence="1">
    <location>
        <begin position="1"/>
        <end position="94"/>
    </location>
</feature>
<evidence type="ECO:0000313" key="2">
    <source>
        <dbReference type="EMBL" id="TDS76764.1"/>
    </source>
</evidence>
<dbReference type="OrthoDB" id="3215237at2"/>
<dbReference type="Gene3D" id="1.25.40.10">
    <property type="entry name" value="Tetratricopeptide repeat domain"/>
    <property type="match status" value="1"/>
</dbReference>
<evidence type="ECO:0000256" key="1">
    <source>
        <dbReference type="SAM" id="MobiDB-lite"/>
    </source>
</evidence>
<keyword evidence="3" id="KW-1185">Reference proteome</keyword>
<dbReference type="InterPro" id="IPR011990">
    <property type="entry name" value="TPR-like_helical_dom_sf"/>
</dbReference>
<dbReference type="RefSeq" id="WP_133765915.1">
    <property type="nucleotide sequence ID" value="NZ_BAAARP010000002.1"/>
</dbReference>
<feature type="compositionally biased region" description="Basic and acidic residues" evidence="1">
    <location>
        <begin position="8"/>
        <end position="46"/>
    </location>
</feature>
<organism evidence="2 3">
    <name type="scientific">Amnibacterium kyonggiense</name>
    <dbReference type="NCBI Taxonomy" id="595671"/>
    <lineage>
        <taxon>Bacteria</taxon>
        <taxon>Bacillati</taxon>
        <taxon>Actinomycetota</taxon>
        <taxon>Actinomycetes</taxon>
        <taxon>Micrococcales</taxon>
        <taxon>Microbacteriaceae</taxon>
        <taxon>Amnibacterium</taxon>
    </lineage>
</organism>
<protein>
    <recommendedName>
        <fullName evidence="4">Tetratricopeptide repeat protein</fullName>
    </recommendedName>
</protein>
<name>A0A4V3EAK5_9MICO</name>
<accession>A0A4V3EAK5</accession>